<evidence type="ECO:0000256" key="2">
    <source>
        <dbReference type="ARBA" id="ARBA00022840"/>
    </source>
</evidence>
<dbReference type="EMBL" id="CAJNNV010025097">
    <property type="protein sequence ID" value="CAE8612206.1"/>
    <property type="molecule type" value="Genomic_DNA"/>
</dbReference>
<proteinExistence type="predicted"/>
<organism evidence="5 6">
    <name type="scientific">Polarella glacialis</name>
    <name type="common">Dinoflagellate</name>
    <dbReference type="NCBI Taxonomy" id="89957"/>
    <lineage>
        <taxon>Eukaryota</taxon>
        <taxon>Sar</taxon>
        <taxon>Alveolata</taxon>
        <taxon>Dinophyceae</taxon>
        <taxon>Suessiales</taxon>
        <taxon>Suessiaceae</taxon>
        <taxon>Polarella</taxon>
    </lineage>
</organism>
<dbReference type="Gene3D" id="1.10.510.10">
    <property type="entry name" value="Transferase(Phosphotransferase) domain 1"/>
    <property type="match status" value="1"/>
</dbReference>
<dbReference type="SMART" id="SM00220">
    <property type="entry name" value="S_TKc"/>
    <property type="match status" value="1"/>
</dbReference>
<keyword evidence="2" id="KW-0067">ATP-binding</keyword>
<protein>
    <recommendedName>
        <fullName evidence="4">Protein kinase domain-containing protein</fullName>
    </recommendedName>
</protein>
<keyword evidence="6" id="KW-1185">Reference proteome</keyword>
<dbReference type="InterPro" id="IPR000719">
    <property type="entry name" value="Prot_kinase_dom"/>
</dbReference>
<sequence length="2624" mass="284256">MDREDAGPYQNRPALPKVWLHSSHQQAAESGVARKLRCPLPTGVNDPQSRELAIRTVLEGAATGFELSMAPSELDSGSGAKSPDMLDLSIIPRTEHFEVTLGASDLMIETTLESDLSVPLNILRVQLLLADVMWTSVPFEGESEHAGSSINNPVSPHYIVAVVPHEDEHSCGVVAEGEGNTEPVSAAHGLPFQEAWLLCVGGCSQSDFQDFLRELGCRGAIRWDLKKCYTLVRELNSGAYSTVYLGQSFQHLEGISPASDPADSQAATQVAVKRLKVHAQMTQTVVKSEIDFLMQCRGHPNITQLYGVFCSSLDSGRECSEASEQSDPASSSQLCWSIVMDFFPTGDLHDYLAPRGPLDQAEGLEIFCGVMSALAHLHVRRVAHRDVKAENILLSDKGQAILADFGSAAHIDDHLAMKKNSGSPGYAAPEVLDARPYGVMADVFSAGVVLYFALSNGLPFPGDVPSRIRRTSRCKVKFSVSKFGHFSGDVMALLKSLLEKDPALRPTSSFCFEVSWLCLPAEVQCRSRATLVAYTTLFPNRALRLQQQDQDPQEQQKVHRITSNDSLSSQDLDITMPSSPSNASTSCPSSPVFKPHAFPGQKCFVSRRSSNASTGCSSTPVSPVFHPQSCPGQKCFVSRLLDSDEESATMRQSMLLGSLHPSNSDLRMRLADEESPMNYWARVRKDEGNLQVQGDTDNAGFVPVPPAAESLGSFNKMDGDRESREGAVQCTWMGYSLTSSRLRGAPGSEVLAWGAGKAGQLGVGRHHSLVACRGSSDGLFSFGWAEHGRLGEAPGAVEALVEELFVEEPLVEELFVAEPLVGGLFVAEPLVEELFVAEPPVEELFVDEPLVEGLFVAEPLVEELFVDDQLVVNEPLVAEPLVEELFVAEPLVEELFVAEPLVEELFVDEPLVEELFVAEPLVEELFFEEPLAEELFVDETLVEELFVGELLAEKLFVVEPLVEELFVAEPLAEELFVDDPLVDDEPLVEELFVGEPPVEELFIDVPLVEELFGERGMATYYDAYRICTALGMRLCFPSDALECCGLVIGKVPHVYSIGCRAGSCQLMCSAQNQIWTRSPEAESCLDKDSSMGVGDTRSSSGCLTPFRQGEVDERRRAVPPPPAGQCLAAEEEDGCEESCGDSVMSCGVTFVNASAAFGQWASRALVLRHDAVALAVAGKAQDLKIADSHAIVDFDRVVGSELCIDSPGLGSNRTWPLGAQLLDSSFSPAQINESGSTWFRSAAQKAILIAAESPGRPAAQAVSVTQAAPPVAAGPVAQMARKKAEQASESRTQTQLRHVQIAVGLIFFVGEYLCADDSWPFLVGLCRQALSSLHVAVAFECELVEADEVMARALRQKRYGHRDERLTRFADLEEKVRVAQTALPSREVRVAQAAIPSREATKPSSSGRSGGCGLGAGLGLDLDDLDALLLEAHCDLGALFAFAMPSVNTALTRSPRCLVLWPESCCFDFCIVWRSKASSYDSALLPTAARRCSQPLASSLGSSGLCTWQPTLRGFRGRETASSPSLSLFSLRLPLSLASGCGLRLLRRAVGQTEKQNRPQSRRSTGFSPEVAQRVQDVKRVKDTSARGKEPLEEDPDLDSFGTDPLSLAYEDDEAAIWSSQEVKMKIGMLRTQVLMWNIEQLRDGANEGDKKELNRCAWDVVTHIISEYSLLATKVQLSLLPNTICSRLIPKTILGSGIMDSGTPGWQERLREEDDEDFLEEPLCWRTLTGGPPQIPAFALDLINWGKTVGKVLRSGGSGSSSGRGFATGVATEATSGKSTGHMRFTDASWDDGGLEALEDERFKLLLIWMVASEFCILSSMTEQFTKPLLPRILMSEALSAEMGRLRKDPNRTEEVFADCEVVIYKGKLPSWKQLVSTSNCVVLVVVDPRLPPDELSCSWCLDTKELDGRDVDEARRRNPTRPLAPVVVLTELQHAVRLNMAGLCKRTMQVVEDSLLEEGGEQSNSDPGPDWLQSVESWAVNLGKTLLDDKTSDCPKPILKALEELQLRLAPIIRKAYSSRWAKIRKERIAQLEAAREAIVSKIMRQQAEVEQEQLAVEGIQAAIDSLDPELCKIRIEAKPGQALSQARRAALQKQMSEALQREEGPIYHFAIKSCADPTSEDLVVDLEAEVRSLRQTLEASRLRGSNSWLQAGQELRAALEVLEEVHAAVALVNEEPSTSASLSSSPAVGGPSGHSRRLAEALVRGEASVDRFERSVRAAGRTVGAAGALRLRRILADGKSELVDFTWNEAFREVLSKPPWADSLSRVDLVSALDLTALEGSAAKATARCRARLAGPLEAALDFGRSALALQEATRGPDLELLERALEMSRSLGLGGLEGAELRLHELRAGLLQLMSEMEAAAAALDRPYFESLALQASRSYGKLSVDDVERLGAELADAIAQEEAPLQALLLGEAPEEGLSGEEGLRAALSSTRLDNFNPWRQAAGDAYAALERARGIRAALAAASWDPSDLEASLAAGTAAASRLSRSLLQVGAVPTADVSIGSGAMAAQVLQDALDAGYIGLAGARADEALLSALSSAPWADARATWQAIEPSDLRELEARAMEATDAGRQLRHKPLCEIFADAAPATAGSGLRKVLWSDLQIGGFASGSIIPHKQGKR</sequence>
<dbReference type="PROSITE" id="PS50011">
    <property type="entry name" value="PROTEIN_KINASE_DOM"/>
    <property type="match status" value="1"/>
</dbReference>
<comment type="caution">
    <text evidence="5">The sequence shown here is derived from an EMBL/GenBank/DDBJ whole genome shotgun (WGS) entry which is preliminary data.</text>
</comment>
<dbReference type="Proteomes" id="UP000654075">
    <property type="component" value="Unassembled WGS sequence"/>
</dbReference>
<dbReference type="PANTHER" id="PTHR24346">
    <property type="entry name" value="MAP/MICROTUBULE AFFINITY-REGULATING KINASE"/>
    <property type="match status" value="1"/>
</dbReference>
<feature type="compositionally biased region" description="Polar residues" evidence="3">
    <location>
        <begin position="561"/>
        <end position="572"/>
    </location>
</feature>
<dbReference type="PROSITE" id="PS00108">
    <property type="entry name" value="PROTEIN_KINASE_ST"/>
    <property type="match status" value="1"/>
</dbReference>
<dbReference type="GO" id="GO:0005737">
    <property type="term" value="C:cytoplasm"/>
    <property type="evidence" value="ECO:0007669"/>
    <property type="project" value="TreeGrafter"/>
</dbReference>
<dbReference type="PANTHER" id="PTHR24346:SF30">
    <property type="entry name" value="MATERNAL EMBRYONIC LEUCINE ZIPPER KINASE"/>
    <property type="match status" value="1"/>
</dbReference>
<dbReference type="InterPro" id="IPR011009">
    <property type="entry name" value="Kinase-like_dom_sf"/>
</dbReference>
<evidence type="ECO:0000256" key="3">
    <source>
        <dbReference type="SAM" id="MobiDB-lite"/>
    </source>
</evidence>
<feature type="compositionally biased region" description="Low complexity" evidence="3">
    <location>
        <begin position="546"/>
        <end position="555"/>
    </location>
</feature>
<evidence type="ECO:0000313" key="6">
    <source>
        <dbReference type="Proteomes" id="UP000654075"/>
    </source>
</evidence>
<feature type="domain" description="Protein kinase" evidence="4">
    <location>
        <begin position="229"/>
        <end position="517"/>
    </location>
</feature>
<feature type="compositionally biased region" description="Low complexity" evidence="3">
    <location>
        <begin position="577"/>
        <end position="590"/>
    </location>
</feature>
<evidence type="ECO:0000256" key="1">
    <source>
        <dbReference type="ARBA" id="ARBA00022741"/>
    </source>
</evidence>
<dbReference type="Pfam" id="PF00069">
    <property type="entry name" value="Pkinase"/>
    <property type="match status" value="1"/>
</dbReference>
<dbReference type="InterPro" id="IPR008271">
    <property type="entry name" value="Ser/Thr_kinase_AS"/>
</dbReference>
<dbReference type="GO" id="GO:0005524">
    <property type="term" value="F:ATP binding"/>
    <property type="evidence" value="ECO:0007669"/>
    <property type="project" value="UniProtKB-KW"/>
</dbReference>
<dbReference type="GO" id="GO:0035556">
    <property type="term" value="P:intracellular signal transduction"/>
    <property type="evidence" value="ECO:0007669"/>
    <property type="project" value="TreeGrafter"/>
</dbReference>
<evidence type="ECO:0000259" key="4">
    <source>
        <dbReference type="PROSITE" id="PS50011"/>
    </source>
</evidence>
<feature type="compositionally biased region" description="Polar residues" evidence="3">
    <location>
        <begin position="1558"/>
        <end position="1567"/>
    </location>
</feature>
<dbReference type="SUPFAM" id="SSF56112">
    <property type="entry name" value="Protein kinase-like (PK-like)"/>
    <property type="match status" value="1"/>
</dbReference>
<name>A0A813FPA5_POLGL</name>
<reference evidence="5" key="1">
    <citation type="submission" date="2021-02" db="EMBL/GenBank/DDBJ databases">
        <authorList>
            <person name="Dougan E. K."/>
            <person name="Rhodes N."/>
            <person name="Thang M."/>
            <person name="Chan C."/>
        </authorList>
    </citation>
    <scope>NUCLEOTIDE SEQUENCE</scope>
</reference>
<accession>A0A813FPA5</accession>
<feature type="region of interest" description="Disordered" evidence="3">
    <location>
        <begin position="1552"/>
        <end position="1604"/>
    </location>
</feature>
<keyword evidence="1" id="KW-0547">Nucleotide-binding</keyword>
<gene>
    <name evidence="5" type="ORF">PGLA1383_LOCUS30003</name>
</gene>
<evidence type="ECO:0000313" key="5">
    <source>
        <dbReference type="EMBL" id="CAE8612206.1"/>
    </source>
</evidence>
<feature type="region of interest" description="Disordered" evidence="3">
    <location>
        <begin position="546"/>
        <end position="590"/>
    </location>
</feature>
<dbReference type="GO" id="GO:0004674">
    <property type="term" value="F:protein serine/threonine kinase activity"/>
    <property type="evidence" value="ECO:0007669"/>
    <property type="project" value="TreeGrafter"/>
</dbReference>
<feature type="compositionally biased region" description="Basic and acidic residues" evidence="3">
    <location>
        <begin position="1576"/>
        <end position="1591"/>
    </location>
</feature>